<dbReference type="PRINTS" id="PR01181">
    <property type="entry name" value="DAPDCRBXLASE"/>
</dbReference>
<dbReference type="InterPro" id="IPR000183">
    <property type="entry name" value="Orn/DAP/Arg_de-COase"/>
</dbReference>
<dbReference type="PRINTS" id="PR01179">
    <property type="entry name" value="ODADCRBXLASE"/>
</dbReference>
<organism evidence="9 10">
    <name type="scientific">Robbsia andropogonis</name>
    <dbReference type="NCBI Taxonomy" id="28092"/>
    <lineage>
        <taxon>Bacteria</taxon>
        <taxon>Pseudomonadati</taxon>
        <taxon>Pseudomonadota</taxon>
        <taxon>Betaproteobacteria</taxon>
        <taxon>Burkholderiales</taxon>
        <taxon>Burkholderiaceae</taxon>
        <taxon>Robbsia</taxon>
    </lineage>
</organism>
<keyword evidence="4" id="KW-0456">Lyase</keyword>
<dbReference type="GO" id="GO:0009089">
    <property type="term" value="P:lysine biosynthetic process via diaminopimelate"/>
    <property type="evidence" value="ECO:0007669"/>
    <property type="project" value="InterPro"/>
</dbReference>
<evidence type="ECO:0000256" key="4">
    <source>
        <dbReference type="ARBA" id="ARBA00023239"/>
    </source>
</evidence>
<comment type="similarity">
    <text evidence="6">Belongs to the Orn/Lys/Arg decarboxylase class-II family.</text>
</comment>
<dbReference type="Gene3D" id="2.40.37.10">
    <property type="entry name" value="Lyase, Ornithine Decarboxylase, Chain A, domain 1"/>
    <property type="match status" value="1"/>
</dbReference>
<dbReference type="EMBL" id="LAQU01000052">
    <property type="protein sequence ID" value="KKB61291.1"/>
    <property type="molecule type" value="Genomic_DNA"/>
</dbReference>
<gene>
    <name evidence="9" type="ORF">WM40_24130</name>
</gene>
<evidence type="ECO:0000256" key="6">
    <source>
        <dbReference type="RuleBase" id="RU003737"/>
    </source>
</evidence>
<feature type="active site" description="Proton donor" evidence="5">
    <location>
        <position position="351"/>
    </location>
</feature>
<dbReference type="SUPFAM" id="SSF50621">
    <property type="entry name" value="Alanine racemase C-terminal domain-like"/>
    <property type="match status" value="1"/>
</dbReference>
<dbReference type="InterPro" id="IPR002986">
    <property type="entry name" value="DAP_deCOOHase_LysA"/>
</dbReference>
<evidence type="ECO:0008006" key="11">
    <source>
        <dbReference type="Google" id="ProtNLM"/>
    </source>
</evidence>
<proteinExistence type="inferred from homology"/>
<keyword evidence="2" id="KW-0210">Decarboxylase</keyword>
<evidence type="ECO:0000259" key="8">
    <source>
        <dbReference type="Pfam" id="PF02784"/>
    </source>
</evidence>
<keyword evidence="10" id="KW-1185">Reference proteome</keyword>
<evidence type="ECO:0000313" key="9">
    <source>
        <dbReference type="EMBL" id="KKB61291.1"/>
    </source>
</evidence>
<dbReference type="RefSeq" id="WP_046154227.1">
    <property type="nucleotide sequence ID" value="NZ_CADFGU010000004.1"/>
</dbReference>
<keyword evidence="3 5" id="KW-0663">Pyridoxal phosphate</keyword>
<dbReference type="Gene3D" id="3.20.20.10">
    <property type="entry name" value="Alanine racemase"/>
    <property type="match status" value="1"/>
</dbReference>
<dbReference type="InterPro" id="IPR022644">
    <property type="entry name" value="De-COase2_N"/>
</dbReference>
<comment type="caution">
    <text evidence="9">The sequence shown here is derived from an EMBL/GenBank/DDBJ whole genome shotgun (WGS) entry which is preliminary data.</text>
</comment>
<evidence type="ECO:0000259" key="7">
    <source>
        <dbReference type="Pfam" id="PF00278"/>
    </source>
</evidence>
<feature type="modified residue" description="N6-(pyridoxal phosphate)lysine" evidence="5">
    <location>
        <position position="55"/>
    </location>
</feature>
<dbReference type="InterPro" id="IPR022643">
    <property type="entry name" value="De-COase2_C"/>
</dbReference>
<evidence type="ECO:0000256" key="2">
    <source>
        <dbReference type="ARBA" id="ARBA00022793"/>
    </source>
</evidence>
<sequence>MSCPDFIEIDRDLESEIADAFGTPVFVYDAARIESNYNALDTLCGGQAEIFFSLKANPNVSVAAQLRLLGSGAEVSSLTELSTALAAGFAPRDIIFVGPFKTDAELRAAMDAQIAAIIVDSLEEMSRLSVLSRELDQRVPVLLRINPNFKMDEAPIKMSGVATQFGFSEDVVLERSDELELPGIDILGIHVYNGSRVLSATALASNIERIVALSERISDALDLELRIVDVGGGWGVPYFSSEASLDHGVLAGLLKPILEAFRRRHPHCRVITESGRFLVATSGTLLARVHALKESHGERFAVIDAGYNCFMAAAGMGSVIQRNFPVRAIDAGTPPPSGSGAKPVHLAGPLCTPGDVLARRLSLDAVHDGALIAIDCAGAYGPSASPVGFIGHGHPAEVMIVGQRAHLVRERDTPTDLTRLQRNVFAR</sequence>
<comment type="cofactor">
    <cofactor evidence="1 5">
        <name>pyridoxal 5'-phosphate</name>
        <dbReference type="ChEBI" id="CHEBI:597326"/>
    </cofactor>
</comment>
<dbReference type="InterPro" id="IPR029066">
    <property type="entry name" value="PLP-binding_barrel"/>
</dbReference>
<dbReference type="STRING" id="28092.WM40_24130"/>
<evidence type="ECO:0000256" key="5">
    <source>
        <dbReference type="PIRSR" id="PIRSR600183-50"/>
    </source>
</evidence>
<evidence type="ECO:0000313" key="10">
    <source>
        <dbReference type="Proteomes" id="UP000033618"/>
    </source>
</evidence>
<dbReference type="GO" id="GO:0008836">
    <property type="term" value="F:diaminopimelate decarboxylase activity"/>
    <property type="evidence" value="ECO:0007669"/>
    <property type="project" value="InterPro"/>
</dbReference>
<name>A0A0F5JTW3_9BURK</name>
<dbReference type="Proteomes" id="UP000033618">
    <property type="component" value="Unassembled WGS sequence"/>
</dbReference>
<accession>A0A0F5JTW3</accession>
<evidence type="ECO:0000256" key="3">
    <source>
        <dbReference type="ARBA" id="ARBA00022898"/>
    </source>
</evidence>
<feature type="domain" description="Orn/DAP/Arg decarboxylase 2 N-terminal" evidence="8">
    <location>
        <begin position="32"/>
        <end position="280"/>
    </location>
</feature>
<dbReference type="SUPFAM" id="SSF51419">
    <property type="entry name" value="PLP-binding barrel"/>
    <property type="match status" value="1"/>
</dbReference>
<dbReference type="PANTHER" id="PTHR43727">
    <property type="entry name" value="DIAMINOPIMELATE DECARBOXYLASE"/>
    <property type="match status" value="1"/>
</dbReference>
<protein>
    <recommendedName>
        <fullName evidence="11">Diaminopimelate decarboxylase</fullName>
    </recommendedName>
</protein>
<dbReference type="InterPro" id="IPR009006">
    <property type="entry name" value="Ala_racemase/Decarboxylase_C"/>
</dbReference>
<feature type="domain" description="Orn/DAP/Arg decarboxylase 2 C-terminal" evidence="7">
    <location>
        <begin position="27"/>
        <end position="378"/>
    </location>
</feature>
<dbReference type="Pfam" id="PF00278">
    <property type="entry name" value="Orn_DAP_Arg_deC"/>
    <property type="match status" value="1"/>
</dbReference>
<dbReference type="PATRIC" id="fig|28092.6.peg.5668"/>
<dbReference type="Pfam" id="PF02784">
    <property type="entry name" value="Orn_Arg_deC_N"/>
    <property type="match status" value="1"/>
</dbReference>
<reference evidence="9 10" key="1">
    <citation type="submission" date="2015-03" db="EMBL/GenBank/DDBJ databases">
        <title>Draft Genome Sequence of Burkholderia andropogonis type strain ICMP2807, isolated from Sorghum bicolor.</title>
        <authorList>
            <person name="Lopes-Santos L."/>
            <person name="Castro D.B."/>
            <person name="Ottoboni L.M."/>
            <person name="Park D."/>
            <person name="Weirc B.S."/>
            <person name="Destefano S.A."/>
        </authorList>
    </citation>
    <scope>NUCLEOTIDE SEQUENCE [LARGE SCALE GENOMIC DNA]</scope>
    <source>
        <strain evidence="9 10">ICMP2807</strain>
    </source>
</reference>
<evidence type="ECO:0000256" key="1">
    <source>
        <dbReference type="ARBA" id="ARBA00001933"/>
    </source>
</evidence>
<dbReference type="AlphaFoldDB" id="A0A0F5JTW3"/>
<dbReference type="PANTHER" id="PTHR43727:SF2">
    <property type="entry name" value="GROUP IV DECARBOXYLASE"/>
    <property type="match status" value="1"/>
</dbReference>